<reference evidence="1 2" key="1">
    <citation type="submission" date="2020-04" db="EMBL/GenBank/DDBJ databases">
        <title>Plant Genome Project.</title>
        <authorList>
            <person name="Zhang R.-G."/>
        </authorList>
    </citation>
    <scope>NUCLEOTIDE SEQUENCE [LARGE SCALE GENOMIC DNA]</scope>
    <source>
        <strain evidence="1">YNK0</strain>
        <tissue evidence="1">Leaf</tissue>
    </source>
</reference>
<dbReference type="AlphaFoldDB" id="A0A834YQQ9"/>
<proteinExistence type="predicted"/>
<dbReference type="Proteomes" id="UP000655225">
    <property type="component" value="Unassembled WGS sequence"/>
</dbReference>
<organism evidence="1 2">
    <name type="scientific">Tetracentron sinense</name>
    <name type="common">Spur-leaf</name>
    <dbReference type="NCBI Taxonomy" id="13715"/>
    <lineage>
        <taxon>Eukaryota</taxon>
        <taxon>Viridiplantae</taxon>
        <taxon>Streptophyta</taxon>
        <taxon>Embryophyta</taxon>
        <taxon>Tracheophyta</taxon>
        <taxon>Spermatophyta</taxon>
        <taxon>Magnoliopsida</taxon>
        <taxon>Trochodendrales</taxon>
        <taxon>Trochodendraceae</taxon>
        <taxon>Tetracentron</taxon>
    </lineage>
</organism>
<protein>
    <submittedName>
        <fullName evidence="1">Uncharacterized protein</fullName>
    </submittedName>
</protein>
<evidence type="ECO:0000313" key="1">
    <source>
        <dbReference type="EMBL" id="KAF8390307.1"/>
    </source>
</evidence>
<evidence type="ECO:0000313" key="2">
    <source>
        <dbReference type="Proteomes" id="UP000655225"/>
    </source>
</evidence>
<name>A0A834YQQ9_TETSI</name>
<accession>A0A834YQQ9</accession>
<dbReference type="EMBL" id="JABCRI010000018">
    <property type="protein sequence ID" value="KAF8390307.1"/>
    <property type="molecule type" value="Genomic_DNA"/>
</dbReference>
<comment type="caution">
    <text evidence="1">The sequence shown here is derived from an EMBL/GenBank/DDBJ whole genome shotgun (WGS) entry which is preliminary data.</text>
</comment>
<keyword evidence="2" id="KW-1185">Reference proteome</keyword>
<gene>
    <name evidence="1" type="ORF">HHK36_024832</name>
</gene>
<sequence>MSLGHLPGVRFPPANYSGGVNWTKDGLLLMEYCLIQPHSAAISVWGTWSMYSIPKLLQLHRKFFRACYSIRKNREKARGIRVTIGVTSLAQANTNFRAASGDRSSPRYVLVPPSAKIFQFQFQFPKGK</sequence>